<evidence type="ECO:0000313" key="1">
    <source>
        <dbReference type="EMBL" id="CAB4198036.1"/>
    </source>
</evidence>
<protein>
    <submittedName>
        <fullName evidence="1">Uncharacterized protein</fullName>
    </submittedName>
</protein>
<dbReference type="EMBL" id="LR797271">
    <property type="protein sequence ID" value="CAB4198036.1"/>
    <property type="molecule type" value="Genomic_DNA"/>
</dbReference>
<sequence>MININILKAKSIAHDIRRAERSKEFEPLDSLIAKQIPGADIAVIEGNRQIIRDKYAEIQISIDSAETIEELKNALS</sequence>
<accession>A0A6J5RV34</accession>
<gene>
    <name evidence="1" type="ORF">UFOVP1309_48</name>
</gene>
<name>A0A6J5RV34_9CAUD</name>
<organism evidence="1">
    <name type="scientific">uncultured Caudovirales phage</name>
    <dbReference type="NCBI Taxonomy" id="2100421"/>
    <lineage>
        <taxon>Viruses</taxon>
        <taxon>Duplodnaviria</taxon>
        <taxon>Heunggongvirae</taxon>
        <taxon>Uroviricota</taxon>
        <taxon>Caudoviricetes</taxon>
        <taxon>Peduoviridae</taxon>
        <taxon>Maltschvirus</taxon>
        <taxon>Maltschvirus maltsch</taxon>
    </lineage>
</organism>
<proteinExistence type="predicted"/>
<reference evidence="1" key="1">
    <citation type="submission" date="2020-05" db="EMBL/GenBank/DDBJ databases">
        <authorList>
            <person name="Chiriac C."/>
            <person name="Salcher M."/>
            <person name="Ghai R."/>
            <person name="Kavagutti S V."/>
        </authorList>
    </citation>
    <scope>NUCLEOTIDE SEQUENCE</scope>
</reference>